<evidence type="ECO:0000313" key="2">
    <source>
        <dbReference type="EMBL" id="MBO2448041.1"/>
    </source>
</evidence>
<accession>A0A939T1Q4</accession>
<sequence length="401" mass="43257">MDELDALRGMRTDLTVEESPERLALRVNWRAERSARRSRSSWRLPMIGLAAATAVAAGAVAVITVGSDGGPATPGKSGTPPTVALGGGNALLVAATNAEKAPVGAYWYVKRIMGEINDVGKSRADHYQIDARQGVESWVDSTGRQQSFHLDWDGRPVGPEGLRKWQAAGSPKWVKAPCPEHNCELLMSGGNMRNGQPPINDMDYFGLTAKQVTQLPTTPEGLRAALLNVKANWRAVSPRDGRKERLRDVHGAEQVRALSDVAGSLLSEAPAPPKVRAAAFRLLASLPGIKAEGTAADPLGRKGTVISLPLVTTTPLGLSTAPRQLGTYRRQWIIDPARGMVLAIRDLTATPPHGHGPYTRRDSGKMTRIEVNDMPDRFHKPGELVAYTVYETAEWTNAGPR</sequence>
<keyword evidence="1" id="KW-0812">Transmembrane</keyword>
<dbReference type="EMBL" id="JAGEOJ010000005">
    <property type="protein sequence ID" value="MBO2448041.1"/>
    <property type="molecule type" value="Genomic_DNA"/>
</dbReference>
<keyword evidence="1" id="KW-0472">Membrane</keyword>
<dbReference type="InterPro" id="IPR047789">
    <property type="entry name" value="CU044_5270-like"/>
</dbReference>
<comment type="caution">
    <text evidence="2">The sequence shown here is derived from an EMBL/GenBank/DDBJ whole genome shotgun (WGS) entry which is preliminary data.</text>
</comment>
<gene>
    <name evidence="2" type="ORF">J4573_13135</name>
</gene>
<proteinExistence type="predicted"/>
<organism evidence="2 3">
    <name type="scientific">Actinomadura barringtoniae</name>
    <dbReference type="NCBI Taxonomy" id="1427535"/>
    <lineage>
        <taxon>Bacteria</taxon>
        <taxon>Bacillati</taxon>
        <taxon>Actinomycetota</taxon>
        <taxon>Actinomycetes</taxon>
        <taxon>Streptosporangiales</taxon>
        <taxon>Thermomonosporaceae</taxon>
        <taxon>Actinomadura</taxon>
    </lineage>
</organism>
<protein>
    <submittedName>
        <fullName evidence="2">CU044_5270 family protein</fullName>
    </submittedName>
</protein>
<reference evidence="2" key="1">
    <citation type="submission" date="2021-03" db="EMBL/GenBank/DDBJ databases">
        <authorList>
            <person name="Kanchanasin P."/>
            <person name="Saeng-In P."/>
            <person name="Phongsopitanun W."/>
            <person name="Yuki M."/>
            <person name="Kudo T."/>
            <person name="Ohkuma M."/>
            <person name="Tanasupawat S."/>
        </authorList>
    </citation>
    <scope>NUCLEOTIDE SEQUENCE</scope>
    <source>
        <strain evidence="2">GKU 128</strain>
    </source>
</reference>
<keyword evidence="3" id="KW-1185">Reference proteome</keyword>
<dbReference type="Proteomes" id="UP000669179">
    <property type="component" value="Unassembled WGS sequence"/>
</dbReference>
<name>A0A939T1Q4_9ACTN</name>
<dbReference type="RefSeq" id="WP_208255708.1">
    <property type="nucleotide sequence ID" value="NZ_JAGEOJ010000005.1"/>
</dbReference>
<feature type="transmembrane region" description="Helical" evidence="1">
    <location>
        <begin position="46"/>
        <end position="66"/>
    </location>
</feature>
<evidence type="ECO:0000313" key="3">
    <source>
        <dbReference type="Proteomes" id="UP000669179"/>
    </source>
</evidence>
<keyword evidence="1" id="KW-1133">Transmembrane helix</keyword>
<dbReference type="NCBIfam" id="NF038083">
    <property type="entry name" value="CU044_5270_fam"/>
    <property type="match status" value="1"/>
</dbReference>
<dbReference type="AlphaFoldDB" id="A0A939T1Q4"/>
<evidence type="ECO:0000256" key="1">
    <source>
        <dbReference type="SAM" id="Phobius"/>
    </source>
</evidence>